<evidence type="ECO:0000313" key="8">
    <source>
        <dbReference type="EMBL" id="KAK4212794.1"/>
    </source>
</evidence>
<dbReference type="PANTHER" id="PTHR38107:SF3">
    <property type="entry name" value="LYSOZYME RRRD-RELATED"/>
    <property type="match status" value="1"/>
</dbReference>
<keyword evidence="9" id="KW-1185">Reference proteome</keyword>
<dbReference type="Pfam" id="PF00959">
    <property type="entry name" value="Phage_lysozyme"/>
    <property type="match status" value="1"/>
</dbReference>
<dbReference type="EMBL" id="MU858121">
    <property type="protein sequence ID" value="KAK4212794.1"/>
    <property type="molecule type" value="Genomic_DNA"/>
</dbReference>
<gene>
    <name evidence="8" type="ORF">QBC37DRAFT_424432</name>
</gene>
<dbReference type="Gene3D" id="1.10.530.40">
    <property type="match status" value="1"/>
</dbReference>
<keyword evidence="4" id="KW-0378">Hydrolase</keyword>
<dbReference type="InterPro" id="IPR033907">
    <property type="entry name" value="Endolysin_autolysin"/>
</dbReference>
<dbReference type="InterPro" id="IPR023346">
    <property type="entry name" value="Lysozyme-like_dom_sf"/>
</dbReference>
<protein>
    <submittedName>
        <fullName evidence="8">Lysozyme-like domain-containing protein</fullName>
    </submittedName>
</protein>
<keyword evidence="7" id="KW-0732">Signal</keyword>
<evidence type="ECO:0000256" key="7">
    <source>
        <dbReference type="SAM" id="SignalP"/>
    </source>
</evidence>
<dbReference type="GO" id="GO:0003796">
    <property type="term" value="F:lysozyme activity"/>
    <property type="evidence" value="ECO:0007669"/>
    <property type="project" value="UniProtKB-EC"/>
</dbReference>
<evidence type="ECO:0000313" key="9">
    <source>
        <dbReference type="Proteomes" id="UP001301769"/>
    </source>
</evidence>
<keyword evidence="2" id="KW-0929">Antimicrobial</keyword>
<organism evidence="8 9">
    <name type="scientific">Rhypophila decipiens</name>
    <dbReference type="NCBI Taxonomy" id="261697"/>
    <lineage>
        <taxon>Eukaryota</taxon>
        <taxon>Fungi</taxon>
        <taxon>Dikarya</taxon>
        <taxon>Ascomycota</taxon>
        <taxon>Pezizomycotina</taxon>
        <taxon>Sordariomycetes</taxon>
        <taxon>Sordariomycetidae</taxon>
        <taxon>Sordariales</taxon>
        <taxon>Naviculisporaceae</taxon>
        <taxon>Rhypophila</taxon>
    </lineage>
</organism>
<evidence type="ECO:0000256" key="1">
    <source>
        <dbReference type="ARBA" id="ARBA00000632"/>
    </source>
</evidence>
<proteinExistence type="inferred from homology"/>
<keyword evidence="5" id="KW-1035">Host cytoplasm</keyword>
<dbReference type="PANTHER" id="PTHR38107">
    <property type="match status" value="1"/>
</dbReference>
<accession>A0AAN6Y520</accession>
<dbReference type="InterPro" id="IPR002196">
    <property type="entry name" value="Glyco_hydro_24"/>
</dbReference>
<reference evidence="8" key="2">
    <citation type="submission" date="2023-05" db="EMBL/GenBank/DDBJ databases">
        <authorList>
            <consortium name="Lawrence Berkeley National Laboratory"/>
            <person name="Steindorff A."/>
            <person name="Hensen N."/>
            <person name="Bonometti L."/>
            <person name="Westerberg I."/>
            <person name="Brannstrom I.O."/>
            <person name="Guillou S."/>
            <person name="Cros-Aarteil S."/>
            <person name="Calhoun S."/>
            <person name="Haridas S."/>
            <person name="Kuo A."/>
            <person name="Mondo S."/>
            <person name="Pangilinan J."/>
            <person name="Riley R."/>
            <person name="Labutti K."/>
            <person name="Andreopoulos B."/>
            <person name="Lipzen A."/>
            <person name="Chen C."/>
            <person name="Yanf M."/>
            <person name="Daum C."/>
            <person name="Ng V."/>
            <person name="Clum A."/>
            <person name="Ohm R."/>
            <person name="Martin F."/>
            <person name="Silar P."/>
            <person name="Natvig D."/>
            <person name="Lalanne C."/>
            <person name="Gautier V."/>
            <person name="Ament-Velasquez S.L."/>
            <person name="Kruys A."/>
            <person name="Hutchinson M.I."/>
            <person name="Powell A.J."/>
            <person name="Barry K."/>
            <person name="Miller A.N."/>
            <person name="Grigoriev I.V."/>
            <person name="Debuchy R."/>
            <person name="Gladieux P."/>
            <person name="Thoren M.H."/>
            <person name="Johannesson H."/>
        </authorList>
    </citation>
    <scope>NUCLEOTIDE SEQUENCE</scope>
    <source>
        <strain evidence="8">PSN293</strain>
    </source>
</reference>
<dbReference type="InterPro" id="IPR051018">
    <property type="entry name" value="Bacteriophage_GH24"/>
</dbReference>
<dbReference type="AlphaFoldDB" id="A0AAN6Y520"/>
<evidence type="ECO:0000256" key="4">
    <source>
        <dbReference type="ARBA" id="ARBA00022801"/>
    </source>
</evidence>
<reference evidence="8" key="1">
    <citation type="journal article" date="2023" name="Mol. Phylogenet. Evol.">
        <title>Genome-scale phylogeny and comparative genomics of the fungal order Sordariales.</title>
        <authorList>
            <person name="Hensen N."/>
            <person name="Bonometti L."/>
            <person name="Westerberg I."/>
            <person name="Brannstrom I.O."/>
            <person name="Guillou S."/>
            <person name="Cros-Aarteil S."/>
            <person name="Calhoun S."/>
            <person name="Haridas S."/>
            <person name="Kuo A."/>
            <person name="Mondo S."/>
            <person name="Pangilinan J."/>
            <person name="Riley R."/>
            <person name="LaButti K."/>
            <person name="Andreopoulos B."/>
            <person name="Lipzen A."/>
            <person name="Chen C."/>
            <person name="Yan M."/>
            <person name="Daum C."/>
            <person name="Ng V."/>
            <person name="Clum A."/>
            <person name="Steindorff A."/>
            <person name="Ohm R.A."/>
            <person name="Martin F."/>
            <person name="Silar P."/>
            <person name="Natvig D.O."/>
            <person name="Lalanne C."/>
            <person name="Gautier V."/>
            <person name="Ament-Velasquez S.L."/>
            <person name="Kruys A."/>
            <person name="Hutchinson M.I."/>
            <person name="Powell A.J."/>
            <person name="Barry K."/>
            <person name="Miller A.N."/>
            <person name="Grigoriev I.V."/>
            <person name="Debuchy R."/>
            <person name="Gladieux P."/>
            <person name="Hiltunen Thoren M."/>
            <person name="Johannesson H."/>
        </authorList>
    </citation>
    <scope>NUCLEOTIDE SEQUENCE</scope>
    <source>
        <strain evidence="8">PSN293</strain>
    </source>
</reference>
<evidence type="ECO:0000256" key="3">
    <source>
        <dbReference type="ARBA" id="ARBA00022638"/>
    </source>
</evidence>
<keyword evidence="6" id="KW-0326">Glycosidase</keyword>
<dbReference type="SUPFAM" id="SSF53955">
    <property type="entry name" value="Lysozyme-like"/>
    <property type="match status" value="1"/>
</dbReference>
<keyword evidence="3" id="KW-0081">Bacteriolytic enzyme</keyword>
<feature type="signal peptide" evidence="7">
    <location>
        <begin position="1"/>
        <end position="23"/>
    </location>
</feature>
<comment type="caution">
    <text evidence="8">The sequence shown here is derived from an EMBL/GenBank/DDBJ whole genome shotgun (WGS) entry which is preliminary data.</text>
</comment>
<name>A0AAN6Y520_9PEZI</name>
<dbReference type="CDD" id="cd00737">
    <property type="entry name" value="lyz_endolysin_autolysin"/>
    <property type="match status" value="1"/>
</dbReference>
<dbReference type="GO" id="GO:0031640">
    <property type="term" value="P:killing of cells of another organism"/>
    <property type="evidence" value="ECO:0007669"/>
    <property type="project" value="UniProtKB-KW"/>
</dbReference>
<sequence>MTRSNISIILVLMGIALAVHVQADCIGPPVNDATITLVKSFEGWVPDIYPDPDGHATAGYGHLCADPQCSDVSYPIPLSEQDGELLLREDITIAQQCITLQTAGPVTLNDNQYGALVSWAFNVGCGNVASSTLIARMNVGEDANTVASEELPRWKYGDGGVLPGLVRRRAAEVDLFKTSSDIPALPVGCS</sequence>
<dbReference type="GO" id="GO:0009253">
    <property type="term" value="P:peptidoglycan catabolic process"/>
    <property type="evidence" value="ECO:0007669"/>
    <property type="project" value="InterPro"/>
</dbReference>
<evidence type="ECO:0000256" key="5">
    <source>
        <dbReference type="ARBA" id="ARBA00023200"/>
    </source>
</evidence>
<dbReference type="InterPro" id="IPR034690">
    <property type="entry name" value="Endolysin_T4_type"/>
</dbReference>
<feature type="chain" id="PRO_5042945800" evidence="7">
    <location>
        <begin position="24"/>
        <end position="190"/>
    </location>
</feature>
<comment type="catalytic activity">
    <reaction evidence="1">
        <text>Hydrolysis of (1-&gt;4)-beta-linkages between N-acetylmuramic acid and N-acetyl-D-glucosamine residues in a peptidoglycan and between N-acetyl-D-glucosamine residues in chitodextrins.</text>
        <dbReference type="EC" id="3.2.1.17"/>
    </reaction>
</comment>
<dbReference type="InterPro" id="IPR023347">
    <property type="entry name" value="Lysozyme_dom_sf"/>
</dbReference>
<dbReference type="Proteomes" id="UP001301769">
    <property type="component" value="Unassembled WGS sequence"/>
</dbReference>
<evidence type="ECO:0000256" key="6">
    <source>
        <dbReference type="ARBA" id="ARBA00023295"/>
    </source>
</evidence>
<evidence type="ECO:0000256" key="2">
    <source>
        <dbReference type="ARBA" id="ARBA00022529"/>
    </source>
</evidence>
<dbReference type="HAMAP" id="MF_04110">
    <property type="entry name" value="ENDOLYSIN_T4"/>
    <property type="match status" value="1"/>
</dbReference>
<dbReference type="GO" id="GO:0016998">
    <property type="term" value="P:cell wall macromolecule catabolic process"/>
    <property type="evidence" value="ECO:0007669"/>
    <property type="project" value="InterPro"/>
</dbReference>
<dbReference type="GO" id="GO:0042742">
    <property type="term" value="P:defense response to bacterium"/>
    <property type="evidence" value="ECO:0007669"/>
    <property type="project" value="UniProtKB-KW"/>
</dbReference>